<dbReference type="GO" id="GO:0016020">
    <property type="term" value="C:membrane"/>
    <property type="evidence" value="ECO:0007669"/>
    <property type="project" value="UniProtKB-SubCell"/>
</dbReference>
<dbReference type="KEGG" id="pseo:OM33_10985"/>
<evidence type="ECO:0000256" key="5">
    <source>
        <dbReference type="ARBA" id="ARBA00022741"/>
    </source>
</evidence>
<name>A0A0A7EGA4_9GAMM</name>
<dbReference type="RefSeq" id="WP_038641674.1">
    <property type="nucleotide sequence ID" value="NZ_CP009888.1"/>
</dbReference>
<evidence type="ECO:0000313" key="12">
    <source>
        <dbReference type="EMBL" id="AIY65624.1"/>
    </source>
</evidence>
<dbReference type="GO" id="GO:0008641">
    <property type="term" value="F:ubiquitin-like modifier activating enzyme activity"/>
    <property type="evidence" value="ECO:0007669"/>
    <property type="project" value="InterPro"/>
</dbReference>
<feature type="domain" description="THIF-type NAD/FAD binding fold" evidence="11">
    <location>
        <begin position="15"/>
        <end position="255"/>
    </location>
</feature>
<protein>
    <recommendedName>
        <fullName evidence="9">tRNA threonylcarbamoyladenosine dehydratase</fullName>
    </recommendedName>
    <alternativeName>
        <fullName evidence="10">t(6)A37 dehydratase</fullName>
    </alternativeName>
</protein>
<dbReference type="GO" id="GO:0005524">
    <property type="term" value="F:ATP binding"/>
    <property type="evidence" value="ECO:0007669"/>
    <property type="project" value="UniProtKB-KW"/>
</dbReference>
<gene>
    <name evidence="12" type="ORF">OM33_10985</name>
</gene>
<reference evidence="12 13" key="1">
    <citation type="submission" date="2014-11" db="EMBL/GenBank/DDBJ databases">
        <title>Complete Genome Sequence of Pseudoalteromonas sp. Strain OCN003 Isolated from Kaneohe Bay, Oahu, Hawaii.</title>
        <authorList>
            <person name="Beurmann S."/>
            <person name="Videau P."/>
            <person name="Ushijima B."/>
            <person name="Smith A.M."/>
            <person name="Aeby G.S."/>
            <person name="Callahan S.M."/>
            <person name="Belcaid M."/>
        </authorList>
    </citation>
    <scope>NUCLEOTIDE SEQUENCE [LARGE SCALE GENOMIC DNA]</scope>
    <source>
        <strain evidence="12 13">OCN003</strain>
    </source>
</reference>
<keyword evidence="4" id="KW-0812">Transmembrane</keyword>
<evidence type="ECO:0000256" key="7">
    <source>
        <dbReference type="ARBA" id="ARBA00022989"/>
    </source>
</evidence>
<keyword evidence="13" id="KW-1185">Reference proteome</keyword>
<comment type="subcellular location">
    <subcellularLocation>
        <location evidence="1">Membrane</location>
        <topology evidence="1">Single-pass membrane protein</topology>
    </subcellularLocation>
</comment>
<dbReference type="EMBL" id="CP009888">
    <property type="protein sequence ID" value="AIY65624.1"/>
    <property type="molecule type" value="Genomic_DNA"/>
</dbReference>
<dbReference type="OrthoDB" id="9804150at2"/>
<dbReference type="NCBIfam" id="NF011696">
    <property type="entry name" value="PRK15116.1"/>
    <property type="match status" value="1"/>
</dbReference>
<keyword evidence="5" id="KW-0547">Nucleotide-binding</keyword>
<sequence>MTESYQNRFGGIARLYGIEQQKLLNNAHFCVVGIGGVGSWVAESLARTGLGNITLIDLDDICVTNVNRQIHALTSTIGEAKVDAMASRINEINPDCNVSVIDDFLTLENIREHIEKFDYVIDCIDQVKVKAALIAHCKRNKLPIITIGGAGGQIDPSQIRIGDVAKTKQDPLLAKVRYLLRKQYNFSSNPKRKFGLDCIYSEEQLVYPSSDGSVCHAKAGADGNMNMDCQTGFGSLTMVTGSFAFFAAAKSVKKYLEKCERNNQS</sequence>
<dbReference type="CDD" id="cd00755">
    <property type="entry name" value="YgdL_like"/>
    <property type="match status" value="1"/>
</dbReference>
<evidence type="ECO:0000256" key="10">
    <source>
        <dbReference type="ARBA" id="ARBA00083375"/>
    </source>
</evidence>
<dbReference type="InterPro" id="IPR000594">
    <property type="entry name" value="ThiF_NAD_FAD-bd"/>
</dbReference>
<evidence type="ECO:0000256" key="9">
    <source>
        <dbReference type="ARBA" id="ARBA00074884"/>
    </source>
</evidence>
<keyword evidence="7" id="KW-1133">Transmembrane helix</keyword>
<dbReference type="STRING" id="1348114.OM33_10985"/>
<dbReference type="SUPFAM" id="SSF69572">
    <property type="entry name" value="Activating enzymes of the ubiquitin-like proteins"/>
    <property type="match status" value="1"/>
</dbReference>
<keyword evidence="6" id="KW-0067">ATP-binding</keyword>
<accession>A0A0A7EGA4</accession>
<dbReference type="PANTHER" id="PTHR43267:SF1">
    <property type="entry name" value="TRNA THREONYLCARBAMOYLADENOSINE DEHYDRATASE"/>
    <property type="match status" value="1"/>
</dbReference>
<dbReference type="Gene3D" id="3.40.50.720">
    <property type="entry name" value="NAD(P)-binding Rossmann-like Domain"/>
    <property type="match status" value="1"/>
</dbReference>
<dbReference type="GO" id="GO:0061504">
    <property type="term" value="P:cyclic threonylcarbamoyladenosine biosynthetic process"/>
    <property type="evidence" value="ECO:0007669"/>
    <property type="project" value="TreeGrafter"/>
</dbReference>
<evidence type="ECO:0000256" key="3">
    <source>
        <dbReference type="ARBA" id="ARBA00022598"/>
    </source>
</evidence>
<dbReference type="Pfam" id="PF00899">
    <property type="entry name" value="ThiF"/>
    <property type="match status" value="1"/>
</dbReference>
<dbReference type="AlphaFoldDB" id="A0A0A7EGA4"/>
<evidence type="ECO:0000256" key="2">
    <source>
        <dbReference type="ARBA" id="ARBA00009919"/>
    </source>
</evidence>
<comment type="similarity">
    <text evidence="2">Belongs to the HesA/MoeB/ThiF family.</text>
</comment>
<dbReference type="InterPro" id="IPR045886">
    <property type="entry name" value="ThiF/MoeB/HesA"/>
</dbReference>
<evidence type="ECO:0000256" key="8">
    <source>
        <dbReference type="ARBA" id="ARBA00023136"/>
    </source>
</evidence>
<keyword evidence="8" id="KW-0472">Membrane</keyword>
<dbReference type="PANTHER" id="PTHR43267">
    <property type="entry name" value="TRNA THREONYLCARBAMOYLADENOSINE DEHYDRATASE"/>
    <property type="match status" value="1"/>
</dbReference>
<dbReference type="HOGENOM" id="CLU_013325_4_0_6"/>
<evidence type="ECO:0000256" key="6">
    <source>
        <dbReference type="ARBA" id="ARBA00022840"/>
    </source>
</evidence>
<evidence type="ECO:0000256" key="1">
    <source>
        <dbReference type="ARBA" id="ARBA00004167"/>
    </source>
</evidence>
<dbReference type="GO" id="GO:0061503">
    <property type="term" value="F:tRNA threonylcarbamoyladenosine dehydratase"/>
    <property type="evidence" value="ECO:0007669"/>
    <property type="project" value="TreeGrafter"/>
</dbReference>
<dbReference type="FunFam" id="3.40.50.720:FF:000096">
    <property type="entry name" value="tRNA cyclic N6-threonylcarbamoyladenosine(37) synthase TcdA"/>
    <property type="match status" value="1"/>
</dbReference>
<proteinExistence type="inferred from homology"/>
<organism evidence="12 13">
    <name type="scientific">Pseudoalteromonas piratica</name>
    <dbReference type="NCBI Taxonomy" id="1348114"/>
    <lineage>
        <taxon>Bacteria</taxon>
        <taxon>Pseudomonadati</taxon>
        <taxon>Pseudomonadota</taxon>
        <taxon>Gammaproteobacteria</taxon>
        <taxon>Alteromonadales</taxon>
        <taxon>Pseudoalteromonadaceae</taxon>
        <taxon>Pseudoalteromonas</taxon>
    </lineage>
</organism>
<dbReference type="InterPro" id="IPR035985">
    <property type="entry name" value="Ubiquitin-activating_enz"/>
</dbReference>
<evidence type="ECO:0000313" key="13">
    <source>
        <dbReference type="Proteomes" id="UP000030341"/>
    </source>
</evidence>
<keyword evidence="3" id="KW-0436">Ligase</keyword>
<evidence type="ECO:0000256" key="4">
    <source>
        <dbReference type="ARBA" id="ARBA00022692"/>
    </source>
</evidence>
<dbReference type="eggNOG" id="COG1179">
    <property type="taxonomic scope" value="Bacteria"/>
</dbReference>
<dbReference type="Proteomes" id="UP000030341">
    <property type="component" value="Chromosome 1"/>
</dbReference>
<evidence type="ECO:0000259" key="11">
    <source>
        <dbReference type="Pfam" id="PF00899"/>
    </source>
</evidence>